<evidence type="ECO:0000313" key="2">
    <source>
        <dbReference type="EMBL" id="OAP12943.1"/>
    </source>
</evidence>
<dbReference type="AlphaFoldDB" id="A0A178W6D2"/>
<sequence length="293" mass="32877">MGSYASDSAMLKTWRKTPPSSCSLVRLSQLANEKYESSPFSSGGHNWRLVVYPKGNEEDNGKGFVSMYVECLSSTTPPIDVFAYLSFFVFNKKDNKYLSIQDVEVKRFSSSKTVWGLPKAMSLETFTDPAKGFIVEGEPCEFGAHVKIASSPVPVDENLPFHKFSWSIRDFSVLKQNDCISKTFAMGGKNWTLTVYPKGDSEADDEFCKYLHLADSEVLSPGEMISVRAQLRALDPRGSKHKTVWLQQWIMAATKARGIPQSLSLADLQEAYLDEDTLNVEIECEVVNSRKMF</sequence>
<dbReference type="Proteomes" id="UP000078284">
    <property type="component" value="Chromosome 1"/>
</dbReference>
<gene>
    <name evidence="2" type="ordered locus">AXX17_At1g59000</name>
</gene>
<dbReference type="PROSITE" id="PS50144">
    <property type="entry name" value="MATH"/>
    <property type="match status" value="2"/>
</dbReference>
<dbReference type="CDD" id="cd00121">
    <property type="entry name" value="MATH"/>
    <property type="match status" value="2"/>
</dbReference>
<evidence type="ECO:0000259" key="1">
    <source>
        <dbReference type="PROSITE" id="PS50144"/>
    </source>
</evidence>
<evidence type="ECO:0000313" key="3">
    <source>
        <dbReference type="Proteomes" id="UP000078284"/>
    </source>
</evidence>
<feature type="domain" description="MATH" evidence="1">
    <location>
        <begin position="161"/>
        <end position="284"/>
    </location>
</feature>
<dbReference type="InterPro" id="IPR008974">
    <property type="entry name" value="TRAF-like"/>
</dbReference>
<comment type="caution">
    <text evidence="2">The sequence shown here is derived from an EMBL/GenBank/DDBJ whole genome shotgun (WGS) entry which is preliminary data.</text>
</comment>
<dbReference type="EMBL" id="LUHQ01000001">
    <property type="protein sequence ID" value="OAP12943.1"/>
    <property type="molecule type" value="Genomic_DNA"/>
</dbReference>
<dbReference type="PANTHER" id="PTHR46162">
    <property type="entry name" value="TRAF-LIKE FAMILY PROTEIN"/>
    <property type="match status" value="1"/>
</dbReference>
<dbReference type="PANTHER" id="PTHR46162:SF5">
    <property type="entry name" value="T23K8.6-RELATED"/>
    <property type="match status" value="1"/>
</dbReference>
<dbReference type="Gene3D" id="2.60.210.10">
    <property type="entry name" value="Apoptosis, Tumor Necrosis Factor Receptor Associated Protein 2, Chain A"/>
    <property type="match status" value="2"/>
</dbReference>
<proteinExistence type="predicted"/>
<dbReference type="Pfam" id="PF22486">
    <property type="entry name" value="MATH_2"/>
    <property type="match status" value="1"/>
</dbReference>
<organism evidence="2 3">
    <name type="scientific">Arabidopsis thaliana</name>
    <name type="common">Mouse-ear cress</name>
    <dbReference type="NCBI Taxonomy" id="3702"/>
    <lineage>
        <taxon>Eukaryota</taxon>
        <taxon>Viridiplantae</taxon>
        <taxon>Streptophyta</taxon>
        <taxon>Embryophyta</taxon>
        <taxon>Tracheophyta</taxon>
        <taxon>Spermatophyta</taxon>
        <taxon>Magnoliopsida</taxon>
        <taxon>eudicotyledons</taxon>
        <taxon>Gunneridae</taxon>
        <taxon>Pentapetalae</taxon>
        <taxon>rosids</taxon>
        <taxon>malvids</taxon>
        <taxon>Brassicales</taxon>
        <taxon>Brassicaceae</taxon>
        <taxon>Camelineae</taxon>
        <taxon>Arabidopsis</taxon>
    </lineage>
</organism>
<reference evidence="3" key="1">
    <citation type="journal article" date="2016" name="Proc. Natl. Acad. Sci. U.S.A.">
        <title>Chromosome-level assembly of Arabidopsis thaliana Ler reveals the extent of translocation and inversion polymorphisms.</title>
        <authorList>
            <person name="Zapata L."/>
            <person name="Ding J."/>
            <person name="Willing E.M."/>
            <person name="Hartwig B."/>
            <person name="Bezdan D."/>
            <person name="Jiao W.B."/>
            <person name="Patel V."/>
            <person name="Velikkakam James G."/>
            <person name="Koornneef M."/>
            <person name="Ossowski S."/>
            <person name="Schneeberger K."/>
        </authorList>
    </citation>
    <scope>NUCLEOTIDE SEQUENCE [LARGE SCALE GENOMIC DNA]</scope>
    <source>
        <strain evidence="3">cv. Landsberg erecta</strain>
    </source>
</reference>
<accession>A0A178W6D2</accession>
<dbReference type="InterPro" id="IPR002083">
    <property type="entry name" value="MATH/TRAF_dom"/>
</dbReference>
<dbReference type="SUPFAM" id="SSF49599">
    <property type="entry name" value="TRAF domain-like"/>
    <property type="match status" value="2"/>
</dbReference>
<protein>
    <recommendedName>
        <fullName evidence="1">MATH domain-containing protein</fullName>
    </recommendedName>
</protein>
<dbReference type="Pfam" id="PF00917">
    <property type="entry name" value="MATH"/>
    <property type="match status" value="1"/>
</dbReference>
<feature type="domain" description="MATH" evidence="1">
    <location>
        <begin position="17"/>
        <end position="146"/>
    </location>
</feature>
<name>A0A178W6D2_ARATH</name>
<dbReference type="ExpressionAtlas" id="A0A178W6D2">
    <property type="expression patterns" value="baseline and differential"/>
</dbReference>